<evidence type="ECO:0000256" key="3">
    <source>
        <dbReference type="ARBA" id="ARBA00023125"/>
    </source>
</evidence>
<evidence type="ECO:0000313" key="8">
    <source>
        <dbReference type="EMBL" id="CAK5280156.1"/>
    </source>
</evidence>
<comment type="subcellular location">
    <subcellularLocation>
        <location evidence="1">Nucleus</location>
    </subcellularLocation>
</comment>
<dbReference type="EMBL" id="CAVNYO010000440">
    <property type="protein sequence ID" value="CAK5280156.1"/>
    <property type="molecule type" value="Genomic_DNA"/>
</dbReference>
<dbReference type="CDD" id="cd12148">
    <property type="entry name" value="fungal_TF_MHR"/>
    <property type="match status" value="1"/>
</dbReference>
<evidence type="ECO:0000256" key="2">
    <source>
        <dbReference type="ARBA" id="ARBA00023015"/>
    </source>
</evidence>
<feature type="domain" description="Xylanolytic transcriptional activator regulatory" evidence="7">
    <location>
        <begin position="11"/>
        <end position="95"/>
    </location>
</feature>
<evidence type="ECO:0000256" key="6">
    <source>
        <dbReference type="SAM" id="MobiDB-lite"/>
    </source>
</evidence>
<evidence type="ECO:0000256" key="4">
    <source>
        <dbReference type="ARBA" id="ARBA00023163"/>
    </source>
</evidence>
<dbReference type="SMART" id="SM00906">
    <property type="entry name" value="Fungal_trans"/>
    <property type="match status" value="1"/>
</dbReference>
<evidence type="ECO:0000256" key="1">
    <source>
        <dbReference type="ARBA" id="ARBA00004123"/>
    </source>
</evidence>
<dbReference type="GO" id="GO:0000976">
    <property type="term" value="F:transcription cis-regulatory region binding"/>
    <property type="evidence" value="ECO:0007669"/>
    <property type="project" value="TreeGrafter"/>
</dbReference>
<dbReference type="GO" id="GO:0008270">
    <property type="term" value="F:zinc ion binding"/>
    <property type="evidence" value="ECO:0007669"/>
    <property type="project" value="InterPro"/>
</dbReference>
<comment type="caution">
    <text evidence="8">The sequence shown here is derived from an EMBL/GenBank/DDBJ whole genome shotgun (WGS) entry which is preliminary data.</text>
</comment>
<keyword evidence="4" id="KW-0804">Transcription</keyword>
<evidence type="ECO:0000259" key="7">
    <source>
        <dbReference type="SMART" id="SM00906"/>
    </source>
</evidence>
<protein>
    <recommendedName>
        <fullName evidence="7">Xylanolytic transcriptional activator regulatory domain-containing protein</fullName>
    </recommendedName>
</protein>
<dbReference type="PANTHER" id="PTHR31845:SF17">
    <property type="entry name" value="ZN(II)2CYS6 TRANSCRIPTION FACTOR (EUROFUNG)"/>
    <property type="match status" value="1"/>
</dbReference>
<dbReference type="InterPro" id="IPR051089">
    <property type="entry name" value="prtT"/>
</dbReference>
<keyword evidence="9" id="KW-1185">Reference proteome</keyword>
<accession>A0AAD2HRS0</accession>
<gene>
    <name evidence="8" type="ORF">MYCIT1_LOCUS30626</name>
</gene>
<dbReference type="GO" id="GO:0006351">
    <property type="term" value="P:DNA-templated transcription"/>
    <property type="evidence" value="ECO:0007669"/>
    <property type="project" value="InterPro"/>
</dbReference>
<sequence>MILVAGWSENGWLSGGHAVRMALELSMHKAWPALLKRMNVNQIDLNADRELVIASRIWFCLYLFEHQLSYGTGRPAVLKDDESIGHCRLLLQHPLAIEDDMRLVSTVELMALRERVHNALSPFEGPVKDGHFEELRRADVNFRSWYATWDQAFSQKYEDAAFYRQSLQIQHLHAELFHNATALRGLNGPDDVMNMPAQQRSLALRSIQIARQGLDLTVNSPAYREGMKYAVNYTHATATFAASFLLRLSRLFPNDSEMPEVRTQVERLATLMAEIPAKQYALTLQVMLKRSRKRKSGSSTSRSPKTARDPHRPMSMTIDQNQPSSAQQQEPFSPAYETFPGQGQHVPHMQDADHIWRGFETTSNEQLPVWISDQTLGGNTLSQHGMNAFLLPQDYFPPATQIW</sequence>
<dbReference type="GO" id="GO:0000981">
    <property type="term" value="F:DNA-binding transcription factor activity, RNA polymerase II-specific"/>
    <property type="evidence" value="ECO:0007669"/>
    <property type="project" value="TreeGrafter"/>
</dbReference>
<feature type="region of interest" description="Disordered" evidence="6">
    <location>
        <begin position="289"/>
        <end position="346"/>
    </location>
</feature>
<keyword evidence="3" id="KW-0238">DNA-binding</keyword>
<feature type="compositionally biased region" description="Polar residues" evidence="6">
    <location>
        <begin position="317"/>
        <end position="331"/>
    </location>
</feature>
<organism evidence="8 9">
    <name type="scientific">Mycena citricolor</name>
    <dbReference type="NCBI Taxonomy" id="2018698"/>
    <lineage>
        <taxon>Eukaryota</taxon>
        <taxon>Fungi</taxon>
        <taxon>Dikarya</taxon>
        <taxon>Basidiomycota</taxon>
        <taxon>Agaricomycotina</taxon>
        <taxon>Agaricomycetes</taxon>
        <taxon>Agaricomycetidae</taxon>
        <taxon>Agaricales</taxon>
        <taxon>Marasmiineae</taxon>
        <taxon>Mycenaceae</taxon>
        <taxon>Mycena</taxon>
    </lineage>
</organism>
<keyword evidence="5" id="KW-0539">Nucleus</keyword>
<keyword evidence="2" id="KW-0805">Transcription regulation</keyword>
<dbReference type="InterPro" id="IPR007219">
    <property type="entry name" value="XnlR_reg_dom"/>
</dbReference>
<dbReference type="AlphaFoldDB" id="A0AAD2HRS0"/>
<dbReference type="GO" id="GO:0005634">
    <property type="term" value="C:nucleus"/>
    <property type="evidence" value="ECO:0007669"/>
    <property type="project" value="UniProtKB-SubCell"/>
</dbReference>
<reference evidence="8" key="1">
    <citation type="submission" date="2023-11" db="EMBL/GenBank/DDBJ databases">
        <authorList>
            <person name="De Vega J J."/>
            <person name="De Vega J J."/>
        </authorList>
    </citation>
    <scope>NUCLEOTIDE SEQUENCE</scope>
</reference>
<dbReference type="PANTHER" id="PTHR31845">
    <property type="entry name" value="FINGER DOMAIN PROTEIN, PUTATIVE-RELATED"/>
    <property type="match status" value="1"/>
</dbReference>
<proteinExistence type="predicted"/>
<dbReference type="Proteomes" id="UP001295794">
    <property type="component" value="Unassembled WGS sequence"/>
</dbReference>
<evidence type="ECO:0000313" key="9">
    <source>
        <dbReference type="Proteomes" id="UP001295794"/>
    </source>
</evidence>
<name>A0AAD2HRS0_9AGAR</name>
<evidence type="ECO:0000256" key="5">
    <source>
        <dbReference type="ARBA" id="ARBA00023242"/>
    </source>
</evidence>